<evidence type="ECO:0000313" key="2">
    <source>
        <dbReference type="Proteomes" id="UP001153332"/>
    </source>
</evidence>
<keyword evidence="2" id="KW-1185">Reference proteome</keyword>
<dbReference type="EMBL" id="JAPUUL010003114">
    <property type="protein sequence ID" value="KAJ8124323.1"/>
    <property type="molecule type" value="Genomic_DNA"/>
</dbReference>
<organism evidence="1 2">
    <name type="scientific">Lasiodiplodia mahajangana</name>
    <dbReference type="NCBI Taxonomy" id="1108764"/>
    <lineage>
        <taxon>Eukaryota</taxon>
        <taxon>Fungi</taxon>
        <taxon>Dikarya</taxon>
        <taxon>Ascomycota</taxon>
        <taxon>Pezizomycotina</taxon>
        <taxon>Dothideomycetes</taxon>
        <taxon>Dothideomycetes incertae sedis</taxon>
        <taxon>Botryosphaeriales</taxon>
        <taxon>Botryosphaeriaceae</taxon>
        <taxon>Lasiodiplodia</taxon>
    </lineage>
</organism>
<proteinExistence type="predicted"/>
<reference evidence="1" key="1">
    <citation type="submission" date="2022-12" db="EMBL/GenBank/DDBJ databases">
        <title>Genome Sequence of Lasiodiplodia mahajangana.</title>
        <authorList>
            <person name="Buettner E."/>
        </authorList>
    </citation>
    <scope>NUCLEOTIDE SEQUENCE</scope>
    <source>
        <strain evidence="1">VT137</strain>
    </source>
</reference>
<dbReference type="Proteomes" id="UP001153332">
    <property type="component" value="Unassembled WGS sequence"/>
</dbReference>
<accession>A0ACC2J9Y7</accession>
<name>A0ACC2J9Y7_9PEZI</name>
<evidence type="ECO:0000313" key="1">
    <source>
        <dbReference type="EMBL" id="KAJ8124323.1"/>
    </source>
</evidence>
<comment type="caution">
    <text evidence="1">The sequence shown here is derived from an EMBL/GenBank/DDBJ whole genome shotgun (WGS) entry which is preliminary data.</text>
</comment>
<sequence>MLVAAFRSLRDVDSAKLYLLPTGLPSTFPSWRSRPTEPIAHNSTSSPECIEPITALLPEYYTEANADDACSRFSPAYFDDFRTHTASYCSEESPAKLTCFHRFSGLDGSTDSFCYAQGAVLDVQLGKFHLDCDLRQLSQEEKDNGILPFDHLPAYWYDTGPYNIFSSAIDVSPSTDAPAANETENGQKRERDDPQDISQPVQDEPTPSIPPPKTLLLLKREGEGNPWHCLMEIFSTFMTFDVLRMPSGLSQDQPPFFRDPNDSKDTQAVILDDRNNGPYFDLWTLFAQRRPLRLADLLSDQATVENLAPVNLIIPLAGGGNPFWKDDSPRGRFLRSKEHFSSDSRAAYYRHLRVASPASTSAKREHPVCRTR</sequence>
<protein>
    <submittedName>
        <fullName evidence="1">Uncharacterized protein</fullName>
    </submittedName>
</protein>
<gene>
    <name evidence="1" type="ORF">O1611_g9316</name>
</gene>